<sequence length="92" mass="10134">MTPDEIAHLDEAEQLALFDDLWRLYVPLAMLEKAGPYRRTSRTKAVGMPMIESNPACLKSLTVTDVDNTDIRDLALSSGLPAPTWAVAHPGR</sequence>
<keyword evidence="2" id="KW-1185">Reference proteome</keyword>
<dbReference type="RefSeq" id="WP_187973703.1">
    <property type="nucleotide sequence ID" value="NZ_CP046884.1"/>
</dbReference>
<evidence type="ECO:0000313" key="1">
    <source>
        <dbReference type="EMBL" id="QNQ90388.1"/>
    </source>
</evidence>
<proteinExistence type="predicted"/>
<protein>
    <submittedName>
        <fullName evidence="1">Uncharacterized protein</fullName>
    </submittedName>
</protein>
<evidence type="ECO:0000313" key="2">
    <source>
        <dbReference type="Proteomes" id="UP000516320"/>
    </source>
</evidence>
<accession>A0A7H0SPB3</accession>
<reference evidence="1 2" key="1">
    <citation type="submission" date="2019-12" db="EMBL/GenBank/DDBJ databases">
        <title>Corynebacterium sp. nov., isolated from feces of the Anser Albifrons in China.</title>
        <authorList>
            <person name="Liu Q."/>
        </authorList>
    </citation>
    <scope>NUCLEOTIDE SEQUENCE [LARGE SCALE GENOMIC DNA]</scope>
    <source>
        <strain evidence="1 2">4H37-19</strain>
    </source>
</reference>
<dbReference type="KEGG" id="cpoy:GP475_06875"/>
<gene>
    <name evidence="1" type="ORF">GP475_06875</name>
</gene>
<dbReference type="Proteomes" id="UP000516320">
    <property type="component" value="Chromosome"/>
</dbReference>
<dbReference type="AlphaFoldDB" id="A0A7H0SPB3"/>
<dbReference type="EMBL" id="CP046884">
    <property type="protein sequence ID" value="QNQ90388.1"/>
    <property type="molecule type" value="Genomic_DNA"/>
</dbReference>
<organism evidence="1 2">
    <name type="scientific">Corynebacterium poyangense</name>
    <dbReference type="NCBI Taxonomy" id="2684405"/>
    <lineage>
        <taxon>Bacteria</taxon>
        <taxon>Bacillati</taxon>
        <taxon>Actinomycetota</taxon>
        <taxon>Actinomycetes</taxon>
        <taxon>Mycobacteriales</taxon>
        <taxon>Corynebacteriaceae</taxon>
        <taxon>Corynebacterium</taxon>
    </lineage>
</organism>
<name>A0A7H0SPB3_9CORY</name>